<sequence>MECTEVAFEKIQAGGHNVLIFPAGHANLNLGDVLFFNIGDTIQEHNPTTFNQEVSAAHNQPVHFPRQKAADMFTKMVLIAHSSSQSSKDPQLLPCKSLVTSQSTFFPSLSMISDISNSSELLKAIMLPQ</sequence>
<gene>
    <name evidence="1" type="ORF">DSO57_1029879</name>
</gene>
<accession>A0ACC2SQQ3</accession>
<protein>
    <submittedName>
        <fullName evidence="1">Uncharacterized protein</fullName>
    </submittedName>
</protein>
<keyword evidence="2" id="KW-1185">Reference proteome</keyword>
<reference evidence="1" key="1">
    <citation type="submission" date="2022-04" db="EMBL/GenBank/DDBJ databases">
        <title>Genome of the entomopathogenic fungus Entomophthora muscae.</title>
        <authorList>
            <person name="Elya C."/>
            <person name="Lovett B.R."/>
            <person name="Lee E."/>
            <person name="Macias A.M."/>
            <person name="Hajek A.E."/>
            <person name="De Bivort B.L."/>
            <person name="Kasson M.T."/>
            <person name="De Fine Licht H.H."/>
            <person name="Stajich J.E."/>
        </authorList>
    </citation>
    <scope>NUCLEOTIDE SEQUENCE</scope>
    <source>
        <strain evidence="1">Berkeley</strain>
    </source>
</reference>
<organism evidence="1 2">
    <name type="scientific">Entomophthora muscae</name>
    <dbReference type="NCBI Taxonomy" id="34485"/>
    <lineage>
        <taxon>Eukaryota</taxon>
        <taxon>Fungi</taxon>
        <taxon>Fungi incertae sedis</taxon>
        <taxon>Zoopagomycota</taxon>
        <taxon>Entomophthoromycotina</taxon>
        <taxon>Entomophthoromycetes</taxon>
        <taxon>Entomophthorales</taxon>
        <taxon>Entomophthoraceae</taxon>
        <taxon>Entomophthora</taxon>
    </lineage>
</organism>
<proteinExistence type="predicted"/>
<dbReference type="EMBL" id="QTSX02004461">
    <property type="protein sequence ID" value="KAJ9064506.1"/>
    <property type="molecule type" value="Genomic_DNA"/>
</dbReference>
<dbReference type="Proteomes" id="UP001165960">
    <property type="component" value="Unassembled WGS sequence"/>
</dbReference>
<evidence type="ECO:0000313" key="2">
    <source>
        <dbReference type="Proteomes" id="UP001165960"/>
    </source>
</evidence>
<evidence type="ECO:0000313" key="1">
    <source>
        <dbReference type="EMBL" id="KAJ9064506.1"/>
    </source>
</evidence>
<name>A0ACC2SQQ3_9FUNG</name>
<comment type="caution">
    <text evidence="1">The sequence shown here is derived from an EMBL/GenBank/DDBJ whole genome shotgun (WGS) entry which is preliminary data.</text>
</comment>